<dbReference type="CDD" id="cd16495">
    <property type="entry name" value="RING_CH-C4HC3_MARCH"/>
    <property type="match status" value="1"/>
</dbReference>
<comment type="caution">
    <text evidence="6">The sequence shown here is derived from an EMBL/GenBank/DDBJ whole genome shotgun (WGS) entry which is preliminary data.</text>
</comment>
<evidence type="ECO:0000313" key="6">
    <source>
        <dbReference type="EMBL" id="KAK3253317.1"/>
    </source>
</evidence>
<keyword evidence="1" id="KW-0479">Metal-binding</keyword>
<evidence type="ECO:0000256" key="1">
    <source>
        <dbReference type="ARBA" id="ARBA00022723"/>
    </source>
</evidence>
<evidence type="ECO:0000256" key="4">
    <source>
        <dbReference type="SAM" id="Phobius"/>
    </source>
</evidence>
<dbReference type="PANTHER" id="PTHR46347:SF1">
    <property type="entry name" value="RING_FYVE_PHD ZINC FINGER SUPERFAMILY PROTEIN"/>
    <property type="match status" value="1"/>
</dbReference>
<dbReference type="PROSITE" id="PS51292">
    <property type="entry name" value="ZF_RING_CH"/>
    <property type="match status" value="1"/>
</dbReference>
<dbReference type="SUPFAM" id="SSF57850">
    <property type="entry name" value="RING/U-box"/>
    <property type="match status" value="1"/>
</dbReference>
<dbReference type="InterPro" id="IPR013083">
    <property type="entry name" value="Znf_RING/FYVE/PHD"/>
</dbReference>
<dbReference type="InterPro" id="IPR011016">
    <property type="entry name" value="Znf_RING-CH"/>
</dbReference>
<evidence type="ECO:0000256" key="2">
    <source>
        <dbReference type="ARBA" id="ARBA00022771"/>
    </source>
</evidence>
<dbReference type="Proteomes" id="UP001190700">
    <property type="component" value="Unassembled WGS sequence"/>
</dbReference>
<proteinExistence type="predicted"/>
<dbReference type="Gene3D" id="3.30.40.10">
    <property type="entry name" value="Zinc/RING finger domain, C3HC4 (zinc finger)"/>
    <property type="match status" value="1"/>
</dbReference>
<evidence type="ECO:0000259" key="5">
    <source>
        <dbReference type="PROSITE" id="PS51292"/>
    </source>
</evidence>
<accession>A0AAE0CGB9</accession>
<keyword evidence="2" id="KW-0863">Zinc-finger</keyword>
<keyword evidence="3" id="KW-0862">Zinc</keyword>
<evidence type="ECO:0000256" key="3">
    <source>
        <dbReference type="ARBA" id="ARBA00022833"/>
    </source>
</evidence>
<protein>
    <recommendedName>
        <fullName evidence="5">RING-CH-type domain-containing protein</fullName>
    </recommendedName>
</protein>
<dbReference type="EMBL" id="LGRX02024855">
    <property type="protein sequence ID" value="KAK3253317.1"/>
    <property type="molecule type" value="Genomic_DNA"/>
</dbReference>
<keyword evidence="7" id="KW-1185">Reference proteome</keyword>
<organism evidence="6 7">
    <name type="scientific">Cymbomonas tetramitiformis</name>
    <dbReference type="NCBI Taxonomy" id="36881"/>
    <lineage>
        <taxon>Eukaryota</taxon>
        <taxon>Viridiplantae</taxon>
        <taxon>Chlorophyta</taxon>
        <taxon>Pyramimonadophyceae</taxon>
        <taxon>Pyramimonadales</taxon>
        <taxon>Pyramimonadaceae</taxon>
        <taxon>Cymbomonas</taxon>
    </lineage>
</organism>
<keyword evidence="4" id="KW-0812">Transmembrane</keyword>
<feature type="domain" description="RING-CH-type" evidence="5">
    <location>
        <begin position="57"/>
        <end position="128"/>
    </location>
</feature>
<feature type="transmembrane region" description="Helical" evidence="4">
    <location>
        <begin position="195"/>
        <end position="214"/>
    </location>
</feature>
<name>A0AAE0CGB9_9CHLO</name>
<gene>
    <name evidence="6" type="ORF">CYMTET_37433</name>
</gene>
<dbReference type="AlphaFoldDB" id="A0AAE0CGB9"/>
<sequence length="262" mass="28569">MRNKFGVHEVLTNTTRGTIRQPTSENALLSFILQPPGAIWEGVIAGSSKFSAEEPTLAVSEERVCRFCLDDEYDDSEAGILITPCDCVGTQKYVHERCLRQWQSLKLREGQEEKAKRCNVCQAPYAIRLGRLSFRDHCHKACTYALNAWLRASFTGGVLGGATGTLVGLTILNDALSIFFDWVAQLQGPIESTGFFWLLLSTCLIPILAVQPVIAGAAYFVFSCSCIGAIFGSFIFAVGIPYFAVEASPSHLSAVMTALAAR</sequence>
<feature type="transmembrane region" description="Helical" evidence="4">
    <location>
        <begin position="220"/>
        <end position="245"/>
    </location>
</feature>
<reference evidence="6 7" key="1">
    <citation type="journal article" date="2015" name="Genome Biol. Evol.">
        <title>Comparative Genomics of a Bacterivorous Green Alga Reveals Evolutionary Causalities and Consequences of Phago-Mixotrophic Mode of Nutrition.</title>
        <authorList>
            <person name="Burns J.A."/>
            <person name="Paasch A."/>
            <person name="Narechania A."/>
            <person name="Kim E."/>
        </authorList>
    </citation>
    <scope>NUCLEOTIDE SEQUENCE [LARGE SCALE GENOMIC DNA]</scope>
    <source>
        <strain evidence="6 7">PLY_AMNH</strain>
    </source>
</reference>
<dbReference type="Pfam" id="PF12906">
    <property type="entry name" value="RINGv"/>
    <property type="match status" value="1"/>
</dbReference>
<keyword evidence="4" id="KW-1133">Transmembrane helix</keyword>
<dbReference type="PANTHER" id="PTHR46347">
    <property type="entry name" value="RING/FYVE/PHD ZINC FINGER SUPERFAMILY PROTEIN"/>
    <property type="match status" value="1"/>
</dbReference>
<evidence type="ECO:0000313" key="7">
    <source>
        <dbReference type="Proteomes" id="UP001190700"/>
    </source>
</evidence>
<dbReference type="SMART" id="SM00744">
    <property type="entry name" value="RINGv"/>
    <property type="match status" value="1"/>
</dbReference>
<dbReference type="GO" id="GO:0008270">
    <property type="term" value="F:zinc ion binding"/>
    <property type="evidence" value="ECO:0007669"/>
    <property type="project" value="UniProtKB-KW"/>
</dbReference>
<keyword evidence="4" id="KW-0472">Membrane</keyword>